<evidence type="ECO:0000256" key="4">
    <source>
        <dbReference type="ARBA" id="ARBA00022741"/>
    </source>
</evidence>
<dbReference type="GO" id="GO:0140359">
    <property type="term" value="F:ABC-type transporter activity"/>
    <property type="evidence" value="ECO:0007669"/>
    <property type="project" value="InterPro"/>
</dbReference>
<accession>Q22MI5</accession>
<dbReference type="PANTHER" id="PTHR48041:SF139">
    <property type="entry name" value="PROTEIN SCARLET"/>
    <property type="match status" value="1"/>
</dbReference>
<feature type="transmembrane region" description="Helical" evidence="8">
    <location>
        <begin position="505"/>
        <end position="526"/>
    </location>
</feature>
<dbReference type="InterPro" id="IPR050352">
    <property type="entry name" value="ABCG_transporters"/>
</dbReference>
<reference evidence="11" key="1">
    <citation type="journal article" date="2006" name="PLoS Biol.">
        <title>Macronuclear genome sequence of the ciliate Tetrahymena thermophila, a model eukaryote.</title>
        <authorList>
            <person name="Eisen J.A."/>
            <person name="Coyne R.S."/>
            <person name="Wu M."/>
            <person name="Wu D."/>
            <person name="Thiagarajan M."/>
            <person name="Wortman J.R."/>
            <person name="Badger J.H."/>
            <person name="Ren Q."/>
            <person name="Amedeo P."/>
            <person name="Jones K.M."/>
            <person name="Tallon L.J."/>
            <person name="Delcher A.L."/>
            <person name="Salzberg S.L."/>
            <person name="Silva J.C."/>
            <person name="Haas B.J."/>
            <person name="Majoros W.H."/>
            <person name="Farzad M."/>
            <person name="Carlton J.M."/>
            <person name="Smith R.K. Jr."/>
            <person name="Garg J."/>
            <person name="Pearlman R.E."/>
            <person name="Karrer K.M."/>
            <person name="Sun L."/>
            <person name="Manning G."/>
            <person name="Elde N.C."/>
            <person name="Turkewitz A.P."/>
            <person name="Asai D.J."/>
            <person name="Wilkes D.E."/>
            <person name="Wang Y."/>
            <person name="Cai H."/>
            <person name="Collins K."/>
            <person name="Stewart B.A."/>
            <person name="Lee S.R."/>
            <person name="Wilamowska K."/>
            <person name="Weinberg Z."/>
            <person name="Ruzzo W.L."/>
            <person name="Wloga D."/>
            <person name="Gaertig J."/>
            <person name="Frankel J."/>
            <person name="Tsao C.-C."/>
            <person name="Gorovsky M.A."/>
            <person name="Keeling P.J."/>
            <person name="Waller R.F."/>
            <person name="Patron N.J."/>
            <person name="Cherry J.M."/>
            <person name="Stover N.A."/>
            <person name="Krieger C.J."/>
            <person name="del Toro C."/>
            <person name="Ryder H.F."/>
            <person name="Williamson S.C."/>
            <person name="Barbeau R.A."/>
            <person name="Hamilton E.P."/>
            <person name="Orias E."/>
        </authorList>
    </citation>
    <scope>NUCLEOTIDE SEQUENCE [LARGE SCALE GENOMIC DNA]</scope>
    <source>
        <strain evidence="11">SB210</strain>
    </source>
</reference>
<keyword evidence="5" id="KW-0067">ATP-binding</keyword>
<dbReference type="AlphaFoldDB" id="Q22MI5"/>
<dbReference type="EMBL" id="GG662720">
    <property type="protein sequence ID" value="EAR86642.1"/>
    <property type="molecule type" value="Genomic_DNA"/>
</dbReference>
<sequence length="637" mass="72692">MNKQNQEIVIEIPSNQDVAIEIPDNHEIFIGVPNNHETGIEMPNTQTAFENQVSQRNPNTKGVDIVWRNVNYTAHTKKYHREILKDLSGICKAGEMTAIMGSSGAGKTTLLNILCCRATNTKEVQLSGQIEANGQPFDAMTFSNFAAYVMQEDLIMETMTVREALQFAANLKLKMAQQQKDERVNEVIKTMRLEKCQNSFIGGATLKGITKGEKKRTSIAFELVSDPDVIFLDEPTSGLDSLTAYNVVDVLQHYAKLKNKTIICTIHQPSSEIFMKFDRLILLVEGKFIYQGPKERVIQYFASFGFQCPQLSNPADYFMSIMHGESQKNKNNYKTYYEHFDNELMPLINQEIEQHRTDLIVNKSAQAPYFSQLKILTTRSFLNQHRNPLLLRSRIIQSIVLGLFTGIVYSTLPDPATHATDQRAVNDFCGLLFFLCMVMHMNSTLPIVLTIPNERPVFLKEENSKLYAVSPYFFSKLIVESSMVILLPIIFTSICYYMTDLTKGFDNFCFFVLASILQSFVGNAHGMFCGSLFRDPMTAIDITPLMIMPFMLFGGFFKNQNDMPAWNRWITWLSNYRYTFEAYARNNFEGSAFKINPVEQLGLDVGKWNCIYILFGIFIILQICALLLIKFKKQSLQ</sequence>
<feature type="transmembrane region" description="Helical" evidence="8">
    <location>
        <begin position="395"/>
        <end position="412"/>
    </location>
</feature>
<feature type="transmembrane region" description="Helical" evidence="8">
    <location>
        <begin position="473"/>
        <end position="499"/>
    </location>
</feature>
<gene>
    <name evidence="10" type="ORF">TTHERM_00035350</name>
</gene>
<keyword evidence="3 8" id="KW-0812">Transmembrane</keyword>
<evidence type="ECO:0000256" key="1">
    <source>
        <dbReference type="ARBA" id="ARBA00004141"/>
    </source>
</evidence>
<keyword evidence="7 8" id="KW-0472">Membrane</keyword>
<comment type="subcellular location">
    <subcellularLocation>
        <location evidence="1">Membrane</location>
        <topology evidence="1">Multi-pass membrane protein</topology>
    </subcellularLocation>
</comment>
<dbReference type="InterPro" id="IPR003593">
    <property type="entry name" value="AAA+_ATPase"/>
</dbReference>
<keyword evidence="4" id="KW-0547">Nucleotide-binding</keyword>
<evidence type="ECO:0000256" key="3">
    <source>
        <dbReference type="ARBA" id="ARBA00022692"/>
    </source>
</evidence>
<dbReference type="GeneID" id="7847235"/>
<dbReference type="HOGENOM" id="CLU_000604_57_6_1"/>
<dbReference type="Proteomes" id="UP000009168">
    <property type="component" value="Unassembled WGS sequence"/>
</dbReference>
<evidence type="ECO:0000256" key="8">
    <source>
        <dbReference type="SAM" id="Phobius"/>
    </source>
</evidence>
<dbReference type="OMA" id="IFPHEQY"/>
<name>Q22MI5_TETTS</name>
<dbReference type="FunCoup" id="Q22MI5">
    <property type="interactions" value="11"/>
</dbReference>
<dbReference type="Pfam" id="PF00005">
    <property type="entry name" value="ABC_tran"/>
    <property type="match status" value="1"/>
</dbReference>
<keyword evidence="2" id="KW-0813">Transport</keyword>
<dbReference type="PANTHER" id="PTHR48041">
    <property type="entry name" value="ABC TRANSPORTER G FAMILY MEMBER 28"/>
    <property type="match status" value="1"/>
</dbReference>
<dbReference type="OrthoDB" id="184675at2759"/>
<dbReference type="Pfam" id="PF19055">
    <property type="entry name" value="ABC2_membrane_7"/>
    <property type="match status" value="1"/>
</dbReference>
<dbReference type="InterPro" id="IPR027417">
    <property type="entry name" value="P-loop_NTPase"/>
</dbReference>
<evidence type="ECO:0000259" key="9">
    <source>
        <dbReference type="PROSITE" id="PS50893"/>
    </source>
</evidence>
<protein>
    <submittedName>
        <fullName evidence="10">ABC-2 family transporter protein</fullName>
    </submittedName>
</protein>
<evidence type="ECO:0000256" key="2">
    <source>
        <dbReference type="ARBA" id="ARBA00022448"/>
    </source>
</evidence>
<feature type="transmembrane region" description="Helical" evidence="8">
    <location>
        <begin position="611"/>
        <end position="629"/>
    </location>
</feature>
<dbReference type="InterPro" id="IPR013525">
    <property type="entry name" value="ABC2_TM"/>
</dbReference>
<dbReference type="Pfam" id="PF01061">
    <property type="entry name" value="ABC2_membrane"/>
    <property type="match status" value="1"/>
</dbReference>
<keyword evidence="6 8" id="KW-1133">Transmembrane helix</keyword>
<evidence type="ECO:0000256" key="6">
    <source>
        <dbReference type="ARBA" id="ARBA00022989"/>
    </source>
</evidence>
<dbReference type="SUPFAM" id="SSF52540">
    <property type="entry name" value="P-loop containing nucleoside triphosphate hydrolases"/>
    <property type="match status" value="1"/>
</dbReference>
<feature type="domain" description="ABC transporter" evidence="9">
    <location>
        <begin position="65"/>
        <end position="310"/>
    </location>
</feature>
<evidence type="ECO:0000313" key="10">
    <source>
        <dbReference type="EMBL" id="EAR86642.1"/>
    </source>
</evidence>
<dbReference type="PROSITE" id="PS50893">
    <property type="entry name" value="ABC_TRANSPORTER_2"/>
    <property type="match status" value="1"/>
</dbReference>
<dbReference type="KEGG" id="tet:TTHERM_00035350"/>
<dbReference type="SMART" id="SM00382">
    <property type="entry name" value="AAA"/>
    <property type="match status" value="1"/>
</dbReference>
<dbReference type="GO" id="GO:0005524">
    <property type="term" value="F:ATP binding"/>
    <property type="evidence" value="ECO:0007669"/>
    <property type="project" value="UniProtKB-KW"/>
</dbReference>
<dbReference type="InterPro" id="IPR043926">
    <property type="entry name" value="ABCG_dom"/>
</dbReference>
<dbReference type="GO" id="GO:0016887">
    <property type="term" value="F:ATP hydrolysis activity"/>
    <property type="evidence" value="ECO:0007669"/>
    <property type="project" value="InterPro"/>
</dbReference>
<feature type="transmembrane region" description="Helical" evidence="8">
    <location>
        <begin position="432"/>
        <end position="452"/>
    </location>
</feature>
<evidence type="ECO:0000256" key="5">
    <source>
        <dbReference type="ARBA" id="ARBA00022840"/>
    </source>
</evidence>
<feature type="transmembrane region" description="Helical" evidence="8">
    <location>
        <begin position="538"/>
        <end position="557"/>
    </location>
</feature>
<dbReference type="InterPro" id="IPR003439">
    <property type="entry name" value="ABC_transporter-like_ATP-bd"/>
</dbReference>
<evidence type="ECO:0000256" key="7">
    <source>
        <dbReference type="ARBA" id="ARBA00023136"/>
    </source>
</evidence>
<dbReference type="RefSeq" id="XP_977035.1">
    <property type="nucleotide sequence ID" value="XM_971942.1"/>
</dbReference>
<dbReference type="CDD" id="cd03213">
    <property type="entry name" value="ABCG_EPDR"/>
    <property type="match status" value="1"/>
</dbReference>
<dbReference type="eggNOG" id="KOG0061">
    <property type="taxonomic scope" value="Eukaryota"/>
</dbReference>
<proteinExistence type="predicted"/>
<keyword evidence="11" id="KW-1185">Reference proteome</keyword>
<dbReference type="GO" id="GO:0016020">
    <property type="term" value="C:membrane"/>
    <property type="evidence" value="ECO:0007669"/>
    <property type="project" value="UniProtKB-SubCell"/>
</dbReference>
<dbReference type="InParanoid" id="Q22MI5"/>
<evidence type="ECO:0000313" key="11">
    <source>
        <dbReference type="Proteomes" id="UP000009168"/>
    </source>
</evidence>
<dbReference type="Gene3D" id="3.40.50.300">
    <property type="entry name" value="P-loop containing nucleotide triphosphate hydrolases"/>
    <property type="match status" value="1"/>
</dbReference>
<dbReference type="STRING" id="312017.Q22MI5"/>
<organism evidence="10 11">
    <name type="scientific">Tetrahymena thermophila (strain SB210)</name>
    <dbReference type="NCBI Taxonomy" id="312017"/>
    <lineage>
        <taxon>Eukaryota</taxon>
        <taxon>Sar</taxon>
        <taxon>Alveolata</taxon>
        <taxon>Ciliophora</taxon>
        <taxon>Intramacronucleata</taxon>
        <taxon>Oligohymenophorea</taxon>
        <taxon>Hymenostomatida</taxon>
        <taxon>Tetrahymenina</taxon>
        <taxon>Tetrahymenidae</taxon>
        <taxon>Tetrahymena</taxon>
    </lineage>
</organism>